<dbReference type="Pfam" id="PF01196">
    <property type="entry name" value="Ribosomal_L17"/>
    <property type="match status" value="1"/>
</dbReference>
<reference evidence="6 7" key="1">
    <citation type="journal article" date="2019" name="PLoS Genet.">
        <title>Convergent evolution of linked mating-type loci in basidiomycete fungi.</title>
        <authorList>
            <person name="Sun S."/>
            <person name="Coelho M.A."/>
            <person name="Heitman J."/>
            <person name="Nowrousian M."/>
        </authorList>
    </citation>
    <scope>NUCLEOTIDE SEQUENCE [LARGE SCALE GENOMIC DNA]</scope>
    <source>
        <strain evidence="6 7">CBS 4282</strain>
    </source>
</reference>
<dbReference type="OrthoDB" id="275000at2759"/>
<evidence type="ECO:0008006" key="8">
    <source>
        <dbReference type="Google" id="ProtNLM"/>
    </source>
</evidence>
<evidence type="ECO:0000256" key="5">
    <source>
        <dbReference type="SAM" id="MobiDB-lite"/>
    </source>
</evidence>
<dbReference type="PANTHER" id="PTHR14413">
    <property type="entry name" value="RIBOSOMAL PROTEIN L17"/>
    <property type="match status" value="1"/>
</dbReference>
<sequence>MKHGIKLRKLQRTPSHRAALLRNLVSALLHHEVIKTTVPKAKEAARQAEKIISLGKRGTDPSRRAAQAFLFPGHHYTPVSPDKQPVPPTRAPGYDLETSDPEAFEPSTSLMPKLFGTLAERYADRPGGYTRITKFGRRPGDYAPVALVSLVDGPRDIKFELTARAAARDFDTSKLRDRTAQAVDKVLKYRGEEGKQEFVKLAQEFSVSWAREAGYGRPCSGGLARGSPRPPHSHPRSLTAPLKGRRVLAGERYPGMSVANTGLGLARGALGRRAGKRSTKPLFVSERRDGKLPQAELTELD</sequence>
<evidence type="ECO:0000256" key="3">
    <source>
        <dbReference type="ARBA" id="ARBA00023274"/>
    </source>
</evidence>
<dbReference type="InterPro" id="IPR036373">
    <property type="entry name" value="Ribosomal_bL17_sf"/>
</dbReference>
<dbReference type="SUPFAM" id="SSF64263">
    <property type="entry name" value="Prokaryotic ribosomal protein L17"/>
    <property type="match status" value="1"/>
</dbReference>
<feature type="region of interest" description="Disordered" evidence="5">
    <location>
        <begin position="219"/>
        <end position="243"/>
    </location>
</feature>
<dbReference type="GO" id="GO:0005762">
    <property type="term" value="C:mitochondrial large ribosomal subunit"/>
    <property type="evidence" value="ECO:0007669"/>
    <property type="project" value="TreeGrafter"/>
</dbReference>
<organism evidence="6 7">
    <name type="scientific">Vanrija humicola</name>
    <name type="common">Yeast</name>
    <name type="synonym">Cryptococcus humicola</name>
    <dbReference type="NCBI Taxonomy" id="5417"/>
    <lineage>
        <taxon>Eukaryota</taxon>
        <taxon>Fungi</taxon>
        <taxon>Dikarya</taxon>
        <taxon>Basidiomycota</taxon>
        <taxon>Agaricomycotina</taxon>
        <taxon>Tremellomycetes</taxon>
        <taxon>Trichosporonales</taxon>
        <taxon>Trichosporonaceae</taxon>
        <taxon>Vanrija</taxon>
    </lineage>
</organism>
<evidence type="ECO:0000256" key="4">
    <source>
        <dbReference type="RuleBase" id="RU000660"/>
    </source>
</evidence>
<comment type="caution">
    <text evidence="6">The sequence shown here is derived from an EMBL/GenBank/DDBJ whole genome shotgun (WGS) entry which is preliminary data.</text>
</comment>
<feature type="region of interest" description="Disordered" evidence="5">
    <location>
        <begin position="270"/>
        <end position="301"/>
    </location>
</feature>
<dbReference type="NCBIfam" id="TIGR00059">
    <property type="entry name" value="L17"/>
    <property type="match status" value="1"/>
</dbReference>
<keyword evidence="3 4" id="KW-0687">Ribonucleoprotein</keyword>
<evidence type="ECO:0000256" key="1">
    <source>
        <dbReference type="ARBA" id="ARBA00008777"/>
    </source>
</evidence>
<dbReference type="Gene3D" id="3.90.1030.10">
    <property type="entry name" value="Ribosomal protein L17"/>
    <property type="match status" value="1"/>
</dbReference>
<dbReference type="PANTHER" id="PTHR14413:SF16">
    <property type="entry name" value="LARGE RIBOSOMAL SUBUNIT PROTEIN BL17M"/>
    <property type="match status" value="1"/>
</dbReference>
<dbReference type="Proteomes" id="UP000473826">
    <property type="component" value="Unassembled WGS sequence"/>
</dbReference>
<protein>
    <recommendedName>
        <fullName evidence="8">Ribosomal protein L17</fullName>
    </recommendedName>
</protein>
<dbReference type="GO" id="GO:0003735">
    <property type="term" value="F:structural constituent of ribosome"/>
    <property type="evidence" value="ECO:0007669"/>
    <property type="project" value="InterPro"/>
</dbReference>
<evidence type="ECO:0000313" key="6">
    <source>
        <dbReference type="EMBL" id="TXT16013.1"/>
    </source>
</evidence>
<keyword evidence="2 4" id="KW-0689">Ribosomal protein</keyword>
<dbReference type="EMBL" id="QKWK01000001">
    <property type="protein sequence ID" value="TXT16013.1"/>
    <property type="molecule type" value="Genomic_DNA"/>
</dbReference>
<proteinExistence type="inferred from homology"/>
<comment type="similarity">
    <text evidence="1 4">Belongs to the bacterial ribosomal protein bL17 family.</text>
</comment>
<dbReference type="AlphaFoldDB" id="A0A7D8V3V1"/>
<keyword evidence="7" id="KW-1185">Reference proteome</keyword>
<dbReference type="GO" id="GO:0006412">
    <property type="term" value="P:translation"/>
    <property type="evidence" value="ECO:0007669"/>
    <property type="project" value="InterPro"/>
</dbReference>
<evidence type="ECO:0000313" key="7">
    <source>
        <dbReference type="Proteomes" id="UP000473826"/>
    </source>
</evidence>
<dbReference type="InterPro" id="IPR000456">
    <property type="entry name" value="Ribosomal_bL17"/>
</dbReference>
<gene>
    <name evidence="6" type="ORF">VHUM_00516</name>
</gene>
<evidence type="ECO:0000256" key="2">
    <source>
        <dbReference type="ARBA" id="ARBA00022980"/>
    </source>
</evidence>
<accession>A0A7D8V3V1</accession>
<name>A0A7D8V3V1_VANHU</name>
<feature type="region of interest" description="Disordered" evidence="5">
    <location>
        <begin position="73"/>
        <end position="93"/>
    </location>
</feature>